<keyword evidence="2" id="KW-1185">Reference proteome</keyword>
<evidence type="ECO:0000313" key="1">
    <source>
        <dbReference type="EMBL" id="MBP1971442.1"/>
    </source>
</evidence>
<proteinExistence type="predicted"/>
<dbReference type="Proteomes" id="UP001519345">
    <property type="component" value="Unassembled WGS sequence"/>
</dbReference>
<organism evidence="1 2">
    <name type="scientific">Virgibacillus natechei</name>
    <dbReference type="NCBI Taxonomy" id="1216297"/>
    <lineage>
        <taxon>Bacteria</taxon>
        <taxon>Bacillati</taxon>
        <taxon>Bacillota</taxon>
        <taxon>Bacilli</taxon>
        <taxon>Bacillales</taxon>
        <taxon>Bacillaceae</taxon>
        <taxon>Virgibacillus</taxon>
    </lineage>
</organism>
<dbReference type="EMBL" id="JAGGKX010000026">
    <property type="protein sequence ID" value="MBP1971442.1"/>
    <property type="molecule type" value="Genomic_DNA"/>
</dbReference>
<evidence type="ECO:0000313" key="2">
    <source>
        <dbReference type="Proteomes" id="UP001519345"/>
    </source>
</evidence>
<name>A0ABS4IKH6_9BACI</name>
<protein>
    <submittedName>
        <fullName evidence="1">Transposase/invertase (TIGR01784 family)</fullName>
    </submittedName>
</protein>
<accession>A0ABS4IKH6</accession>
<comment type="caution">
    <text evidence="1">The sequence shown here is derived from an EMBL/GenBank/DDBJ whole genome shotgun (WGS) entry which is preliminary data.</text>
</comment>
<sequence>MYREFEWDKKWKKKGIEEGKLKAQLRIALNLLSKGMPLNEVAEITGLLLNKLKQLGN</sequence>
<reference evidence="1 2" key="1">
    <citation type="submission" date="2021-03" db="EMBL/GenBank/DDBJ databases">
        <title>Genomic Encyclopedia of Type Strains, Phase IV (KMG-IV): sequencing the most valuable type-strain genomes for metagenomic binning, comparative biology and taxonomic classification.</title>
        <authorList>
            <person name="Goeker M."/>
        </authorList>
    </citation>
    <scope>NUCLEOTIDE SEQUENCE [LARGE SCALE GENOMIC DNA]</scope>
    <source>
        <strain evidence="1 2">DSM 25609</strain>
    </source>
</reference>
<gene>
    <name evidence="1" type="ORF">J2Z83_003581</name>
</gene>